<feature type="compositionally biased region" description="Polar residues" evidence="1">
    <location>
        <begin position="266"/>
        <end position="292"/>
    </location>
</feature>
<evidence type="ECO:0000313" key="3">
    <source>
        <dbReference type="Proteomes" id="UP000322225"/>
    </source>
</evidence>
<gene>
    <name evidence="2" type="ORF">CI109_102541</name>
</gene>
<dbReference type="EMBL" id="CP144054">
    <property type="protein sequence ID" value="WWD18093.1"/>
    <property type="molecule type" value="Genomic_DNA"/>
</dbReference>
<keyword evidence="3" id="KW-1185">Reference proteome</keyword>
<feature type="compositionally biased region" description="Low complexity" evidence="1">
    <location>
        <begin position="19"/>
        <end position="32"/>
    </location>
</feature>
<reference evidence="2" key="2">
    <citation type="submission" date="2024-01" db="EMBL/GenBank/DDBJ databases">
        <title>Comparative genomics of Cryptococcus and Kwoniella reveals pathogenesis evolution and contrasting modes of karyotype evolution via chromosome fusion or intercentromeric recombination.</title>
        <authorList>
            <person name="Coelho M.A."/>
            <person name="David-Palma M."/>
            <person name="Shea T."/>
            <person name="Bowers K."/>
            <person name="McGinley-Smith S."/>
            <person name="Mohammad A.W."/>
            <person name="Gnirke A."/>
            <person name="Yurkov A.M."/>
            <person name="Nowrousian M."/>
            <person name="Sun S."/>
            <person name="Cuomo C.A."/>
            <person name="Heitman J."/>
        </authorList>
    </citation>
    <scope>NUCLEOTIDE SEQUENCE</scope>
    <source>
        <strain evidence="2">CBS 12478</strain>
    </source>
</reference>
<feature type="compositionally biased region" description="Low complexity" evidence="1">
    <location>
        <begin position="328"/>
        <end position="339"/>
    </location>
</feature>
<name>A0A5M6BUE2_9TREE</name>
<feature type="compositionally biased region" description="Polar residues" evidence="1">
    <location>
        <begin position="56"/>
        <end position="73"/>
    </location>
</feature>
<accession>A0A5M6BUE2</accession>
<organism evidence="2 3">
    <name type="scientific">Kwoniella shandongensis</name>
    <dbReference type="NCBI Taxonomy" id="1734106"/>
    <lineage>
        <taxon>Eukaryota</taxon>
        <taxon>Fungi</taxon>
        <taxon>Dikarya</taxon>
        <taxon>Basidiomycota</taxon>
        <taxon>Agaricomycotina</taxon>
        <taxon>Tremellomycetes</taxon>
        <taxon>Tremellales</taxon>
        <taxon>Cryptococcaceae</taxon>
        <taxon>Kwoniella</taxon>
    </lineage>
</organism>
<feature type="compositionally biased region" description="Low complexity" evidence="1">
    <location>
        <begin position="74"/>
        <end position="115"/>
    </location>
</feature>
<protein>
    <submittedName>
        <fullName evidence="2">Uncharacterized protein</fullName>
    </submittedName>
</protein>
<feature type="compositionally biased region" description="Basic residues" evidence="1">
    <location>
        <begin position="136"/>
        <end position="145"/>
    </location>
</feature>
<dbReference type="Proteomes" id="UP000322225">
    <property type="component" value="Chromosome 4"/>
</dbReference>
<proteinExistence type="predicted"/>
<feature type="compositionally biased region" description="Basic and acidic residues" evidence="1">
    <location>
        <begin position="116"/>
        <end position="127"/>
    </location>
</feature>
<dbReference type="GeneID" id="43591135"/>
<dbReference type="RefSeq" id="XP_031858749.1">
    <property type="nucleotide sequence ID" value="XM_032006968.1"/>
</dbReference>
<feature type="compositionally biased region" description="Polar residues" evidence="1">
    <location>
        <begin position="221"/>
        <end position="257"/>
    </location>
</feature>
<sequence>MASPDNNAYAGFTRYPIDSSPGSTTSGSQSSPRHPHTPGQSSRIHGSMLPPAHRSGSGSQRSPANSQVPSQQYGSTSSRGPPSTPGSNGLYSAFRPPSSSDSRADSSSFAGTSASSHRDSEWEHSDASTELGTAHSRGRQVRGRAPRQDREESIPNRVLRPRFRNRNEGRVLAGSESGRSNTSAAIAHRLSPGSSDWGKGSSGSGYAAGPSVSAPSDRGQSRPSSGVPQPSTPPTGSRLVNPSASVYGSTGNSSGSRVGNVAHNGTIGSSFLNLSPSSGASSHVGTTSSIATAANARPPLTESTRLSNPVIGPGVLGPSAFPHGTMTSGSSSRGRSAGRYDMSNGGFLLSSRSSVASSRSHNGTTASVPTAAHTTANHTSHVEPGGAASHEQARRPSRHVGRGEQSVVSGGVYYDSNSDSESVGLPRHHS</sequence>
<dbReference type="KEGG" id="ksn:43591135"/>
<feature type="compositionally biased region" description="Low complexity" evidence="1">
    <location>
        <begin position="191"/>
        <end position="216"/>
    </location>
</feature>
<dbReference type="AlphaFoldDB" id="A0A5M6BUE2"/>
<evidence type="ECO:0000256" key="1">
    <source>
        <dbReference type="SAM" id="MobiDB-lite"/>
    </source>
</evidence>
<feature type="region of interest" description="Disordered" evidence="1">
    <location>
        <begin position="1"/>
        <end position="430"/>
    </location>
</feature>
<feature type="compositionally biased region" description="Low complexity" evidence="1">
    <location>
        <begin position="350"/>
        <end position="360"/>
    </location>
</feature>
<feature type="compositionally biased region" description="Low complexity" evidence="1">
    <location>
        <begin position="370"/>
        <end position="379"/>
    </location>
</feature>
<evidence type="ECO:0000313" key="2">
    <source>
        <dbReference type="EMBL" id="WWD18093.1"/>
    </source>
</evidence>
<reference evidence="2" key="1">
    <citation type="submission" date="2017-08" db="EMBL/GenBank/DDBJ databases">
        <authorList>
            <person name="Cuomo C."/>
            <person name="Billmyre B."/>
            <person name="Heitman J."/>
        </authorList>
    </citation>
    <scope>NUCLEOTIDE SEQUENCE</scope>
    <source>
        <strain evidence="2">CBS 12478</strain>
    </source>
</reference>